<feature type="transmembrane region" description="Helical" evidence="1">
    <location>
        <begin position="82"/>
        <end position="101"/>
    </location>
</feature>
<reference evidence="3" key="1">
    <citation type="submission" date="2020-10" db="EMBL/GenBank/DDBJ databases">
        <authorList>
            <person name="Gilroy R."/>
        </authorList>
    </citation>
    <scope>NUCLEOTIDE SEQUENCE</scope>
    <source>
        <strain evidence="3">CHK190-19873</strain>
    </source>
</reference>
<dbReference type="EMBL" id="DVIQ01000043">
    <property type="protein sequence ID" value="HIS31503.1"/>
    <property type="molecule type" value="Genomic_DNA"/>
</dbReference>
<proteinExistence type="predicted"/>
<evidence type="ECO:0000256" key="1">
    <source>
        <dbReference type="SAM" id="Phobius"/>
    </source>
</evidence>
<keyword evidence="1" id="KW-0812">Transmembrane</keyword>
<gene>
    <name evidence="3" type="ORF">IAB44_08180</name>
</gene>
<keyword evidence="1" id="KW-1133">Transmembrane helix</keyword>
<evidence type="ECO:0000259" key="2">
    <source>
        <dbReference type="Pfam" id="PF13791"/>
    </source>
</evidence>
<organism evidence="3 4">
    <name type="scientific">Candidatus Limivivens intestinipullorum</name>
    <dbReference type="NCBI Taxonomy" id="2840858"/>
    <lineage>
        <taxon>Bacteria</taxon>
        <taxon>Bacillati</taxon>
        <taxon>Bacillota</taxon>
        <taxon>Clostridia</taxon>
        <taxon>Lachnospirales</taxon>
        <taxon>Lachnospiraceae</taxon>
        <taxon>Lachnospiraceae incertae sedis</taxon>
        <taxon>Candidatus Limivivens</taxon>
    </lineage>
</organism>
<accession>A0A9D1JK90</accession>
<sequence length="415" mass="47705">MDMTYREMIERYKKGELNPEETERLERAIERQEAIGEYLVDREEKEAELFWKEEGETPKAGDGQKVMTDAIRRAIRRAFLKLGIFVGVAVFAVVMLLIFVVPKTVDLFFYDPGKQLGEFQNQMQTDLAVYSELALPGQIRDNVLVRDRGYGCYDIRVTQSYSLTGRIYDVIGRVERGALTLYDPNILTRPTGNVFGWFQAEGTGSESLRELYAKEDNMLHGIAGGPQSSREALEGLDDDTLYLAYVTLDEMLPYEEFVKYLSSLDEDGLYAWCAVKTSDGYQLYEAGESRRFYPENLGFFWGVPSGIVKDGWNWDKERYPELFPSWNEDTEENLASEEFMSRHFTSLLRYTADQKDFLSMMEDAPDAETLDLAADYVEENGLMVYGFAVAAKKELLLTILEDPQVYEIYCTEDHK</sequence>
<dbReference type="Pfam" id="PF13791">
    <property type="entry name" value="Sigma_reg_C"/>
    <property type="match status" value="1"/>
</dbReference>
<evidence type="ECO:0000313" key="4">
    <source>
        <dbReference type="Proteomes" id="UP000823935"/>
    </source>
</evidence>
<keyword evidence="1" id="KW-0472">Membrane</keyword>
<evidence type="ECO:0000313" key="3">
    <source>
        <dbReference type="EMBL" id="HIS31503.1"/>
    </source>
</evidence>
<protein>
    <submittedName>
        <fullName evidence="3">Anti sigma factor C-terminal domain-containing protein</fullName>
    </submittedName>
</protein>
<dbReference type="InterPro" id="IPR025672">
    <property type="entry name" value="Sigma_reg_C_dom"/>
</dbReference>
<name>A0A9D1JK90_9FIRM</name>
<dbReference type="AlphaFoldDB" id="A0A9D1JK90"/>
<feature type="domain" description="Sigma factor regulator C-terminal" evidence="2">
    <location>
        <begin position="233"/>
        <end position="406"/>
    </location>
</feature>
<comment type="caution">
    <text evidence="3">The sequence shown here is derived from an EMBL/GenBank/DDBJ whole genome shotgun (WGS) entry which is preliminary data.</text>
</comment>
<reference evidence="3" key="2">
    <citation type="journal article" date="2021" name="PeerJ">
        <title>Extensive microbial diversity within the chicken gut microbiome revealed by metagenomics and culture.</title>
        <authorList>
            <person name="Gilroy R."/>
            <person name="Ravi A."/>
            <person name="Getino M."/>
            <person name="Pursley I."/>
            <person name="Horton D.L."/>
            <person name="Alikhan N.F."/>
            <person name="Baker D."/>
            <person name="Gharbi K."/>
            <person name="Hall N."/>
            <person name="Watson M."/>
            <person name="Adriaenssens E.M."/>
            <person name="Foster-Nyarko E."/>
            <person name="Jarju S."/>
            <person name="Secka A."/>
            <person name="Antonio M."/>
            <person name="Oren A."/>
            <person name="Chaudhuri R.R."/>
            <person name="La Ragione R."/>
            <person name="Hildebrand F."/>
            <person name="Pallen M.J."/>
        </authorList>
    </citation>
    <scope>NUCLEOTIDE SEQUENCE</scope>
    <source>
        <strain evidence="3">CHK190-19873</strain>
    </source>
</reference>
<dbReference type="Proteomes" id="UP000823935">
    <property type="component" value="Unassembled WGS sequence"/>
</dbReference>